<dbReference type="Proteomes" id="UP000659904">
    <property type="component" value="Unassembled WGS sequence"/>
</dbReference>
<evidence type="ECO:0000313" key="3">
    <source>
        <dbReference type="Proteomes" id="UP000659904"/>
    </source>
</evidence>
<reference evidence="2 3" key="1">
    <citation type="submission" date="2021-01" db="EMBL/GenBank/DDBJ databases">
        <title>Whole genome shotgun sequence of Catellatospora citrea NBRC 14495.</title>
        <authorList>
            <person name="Komaki H."/>
            <person name="Tamura T."/>
        </authorList>
    </citation>
    <scope>NUCLEOTIDE SEQUENCE [LARGE SCALE GENOMIC DNA]</scope>
    <source>
        <strain evidence="2 3">NBRC 14495</strain>
    </source>
</reference>
<feature type="region of interest" description="Disordered" evidence="1">
    <location>
        <begin position="1"/>
        <end position="47"/>
    </location>
</feature>
<protein>
    <submittedName>
        <fullName evidence="2">Uncharacterized protein</fullName>
    </submittedName>
</protein>
<dbReference type="AlphaFoldDB" id="A0A8J3K3R2"/>
<organism evidence="2 3">
    <name type="scientific">Catellatospora citrea</name>
    <dbReference type="NCBI Taxonomy" id="53366"/>
    <lineage>
        <taxon>Bacteria</taxon>
        <taxon>Bacillati</taxon>
        <taxon>Actinomycetota</taxon>
        <taxon>Actinomycetes</taxon>
        <taxon>Micromonosporales</taxon>
        <taxon>Micromonosporaceae</taxon>
        <taxon>Catellatospora</taxon>
    </lineage>
</organism>
<gene>
    <name evidence="2" type="ORF">Cci01nite_10960</name>
</gene>
<comment type="caution">
    <text evidence="2">The sequence shown here is derived from an EMBL/GenBank/DDBJ whole genome shotgun (WGS) entry which is preliminary data.</text>
</comment>
<evidence type="ECO:0000313" key="2">
    <source>
        <dbReference type="EMBL" id="GIF96002.1"/>
    </source>
</evidence>
<accession>A0A8J3K3R2</accession>
<evidence type="ECO:0000256" key="1">
    <source>
        <dbReference type="SAM" id="MobiDB-lite"/>
    </source>
</evidence>
<proteinExistence type="predicted"/>
<dbReference type="EMBL" id="BONH01000002">
    <property type="protein sequence ID" value="GIF96002.1"/>
    <property type="molecule type" value="Genomic_DNA"/>
</dbReference>
<keyword evidence="3" id="KW-1185">Reference proteome</keyword>
<name>A0A8J3K3R2_9ACTN</name>
<sequence>MILGVPGTRAHDTPCSAQVPDTTGIVGGTARDDPGRPPRPTDGQTAA</sequence>